<dbReference type="PROSITE" id="PS50294">
    <property type="entry name" value="WD_REPEATS_REGION"/>
    <property type="match status" value="3"/>
</dbReference>
<evidence type="ECO:0000313" key="5">
    <source>
        <dbReference type="EMBL" id="KAJ5190799.1"/>
    </source>
</evidence>
<dbReference type="InterPro" id="IPR040132">
    <property type="entry name" value="Tex1/THOC3"/>
</dbReference>
<protein>
    <recommendedName>
        <fullName evidence="7">Anaphase-promoting complex subunit 4 WD40 domain-containing protein</fullName>
    </recommendedName>
</protein>
<keyword evidence="1 4" id="KW-0853">WD repeat</keyword>
<dbReference type="InterPro" id="IPR001680">
    <property type="entry name" value="WD40_rpt"/>
</dbReference>
<reference evidence="5" key="1">
    <citation type="submission" date="2022-12" db="EMBL/GenBank/DDBJ databases">
        <authorList>
            <person name="Petersen C."/>
        </authorList>
    </citation>
    <scope>NUCLEOTIDE SEQUENCE</scope>
    <source>
        <strain evidence="5">IBT 15544</strain>
    </source>
</reference>
<dbReference type="EMBL" id="JAPQKR010000016">
    <property type="protein sequence ID" value="KAJ5190799.1"/>
    <property type="molecule type" value="Genomic_DNA"/>
</dbReference>
<reference evidence="5" key="2">
    <citation type="journal article" date="2023" name="IMA Fungus">
        <title>Comparative genomic study of the Penicillium genus elucidates a diverse pangenome and 15 lateral gene transfer events.</title>
        <authorList>
            <person name="Petersen C."/>
            <person name="Sorensen T."/>
            <person name="Nielsen M.R."/>
            <person name="Sondergaard T.E."/>
            <person name="Sorensen J.L."/>
            <person name="Fitzpatrick D.A."/>
            <person name="Frisvad J.C."/>
            <person name="Nielsen K.L."/>
        </authorList>
    </citation>
    <scope>NUCLEOTIDE SEQUENCE</scope>
    <source>
        <strain evidence="5">IBT 15544</strain>
    </source>
</reference>
<proteinExistence type="inferred from homology"/>
<dbReference type="PANTHER" id="PTHR22839:SF0">
    <property type="entry name" value="THO COMPLEX SUBUNIT 3"/>
    <property type="match status" value="1"/>
</dbReference>
<dbReference type="GO" id="GO:0000445">
    <property type="term" value="C:THO complex part of transcription export complex"/>
    <property type="evidence" value="ECO:0007669"/>
    <property type="project" value="TreeGrafter"/>
</dbReference>
<dbReference type="PROSITE" id="PS00678">
    <property type="entry name" value="WD_REPEATS_1"/>
    <property type="match status" value="1"/>
</dbReference>
<dbReference type="InterPro" id="IPR019775">
    <property type="entry name" value="WD40_repeat_CS"/>
</dbReference>
<gene>
    <name evidence="5" type="ORF">N7498_009784</name>
</gene>
<feature type="repeat" description="WD" evidence="4">
    <location>
        <begin position="40"/>
        <end position="65"/>
    </location>
</feature>
<organism evidence="5 6">
    <name type="scientific">Penicillium cinerascens</name>
    <dbReference type="NCBI Taxonomy" id="70096"/>
    <lineage>
        <taxon>Eukaryota</taxon>
        <taxon>Fungi</taxon>
        <taxon>Dikarya</taxon>
        <taxon>Ascomycota</taxon>
        <taxon>Pezizomycotina</taxon>
        <taxon>Eurotiomycetes</taxon>
        <taxon>Eurotiomycetidae</taxon>
        <taxon>Eurotiales</taxon>
        <taxon>Aspergillaceae</taxon>
        <taxon>Penicillium</taxon>
    </lineage>
</organism>
<feature type="repeat" description="WD" evidence="4">
    <location>
        <begin position="77"/>
        <end position="119"/>
    </location>
</feature>
<evidence type="ECO:0000256" key="4">
    <source>
        <dbReference type="PROSITE-ProRule" id="PRU00221"/>
    </source>
</evidence>
<evidence type="ECO:0000256" key="1">
    <source>
        <dbReference type="ARBA" id="ARBA00022574"/>
    </source>
</evidence>
<dbReference type="RefSeq" id="XP_058303739.1">
    <property type="nucleotide sequence ID" value="XM_058456840.1"/>
</dbReference>
<dbReference type="PROSITE" id="PS50082">
    <property type="entry name" value="WD_REPEATS_2"/>
    <property type="match status" value="3"/>
</dbReference>
<dbReference type="OrthoDB" id="340259at2759"/>
<keyword evidence="6" id="KW-1185">Reference proteome</keyword>
<dbReference type="GO" id="GO:0006406">
    <property type="term" value="P:mRNA export from nucleus"/>
    <property type="evidence" value="ECO:0007669"/>
    <property type="project" value="InterPro"/>
</dbReference>
<dbReference type="PRINTS" id="PR00320">
    <property type="entry name" value="GPROTEINBRPT"/>
</dbReference>
<evidence type="ECO:0000256" key="3">
    <source>
        <dbReference type="ARBA" id="ARBA00046343"/>
    </source>
</evidence>
<accession>A0A9W9J595</accession>
<dbReference type="InterPro" id="IPR036322">
    <property type="entry name" value="WD40_repeat_dom_sf"/>
</dbReference>
<evidence type="ECO:0000256" key="2">
    <source>
        <dbReference type="ARBA" id="ARBA00022737"/>
    </source>
</evidence>
<feature type="repeat" description="WD" evidence="4">
    <location>
        <begin position="231"/>
        <end position="263"/>
    </location>
</feature>
<dbReference type="PANTHER" id="PTHR22839">
    <property type="entry name" value="THO COMPLEX SUBUNIT 3 THO3"/>
    <property type="match status" value="1"/>
</dbReference>
<comment type="similarity">
    <text evidence="3">Belongs to the THOC3 family.</text>
</comment>
<evidence type="ECO:0000313" key="6">
    <source>
        <dbReference type="Proteomes" id="UP001150904"/>
    </source>
</evidence>
<dbReference type="SUPFAM" id="SSF50978">
    <property type="entry name" value="WD40 repeat-like"/>
    <property type="match status" value="1"/>
</dbReference>
<comment type="caution">
    <text evidence="5">The sequence shown here is derived from an EMBL/GenBank/DDBJ whole genome shotgun (WGS) entry which is preliminary data.</text>
</comment>
<dbReference type="Proteomes" id="UP001150904">
    <property type="component" value="Unassembled WGS sequence"/>
</dbReference>
<evidence type="ECO:0008006" key="7">
    <source>
        <dbReference type="Google" id="ProtNLM"/>
    </source>
</evidence>
<dbReference type="SMART" id="SM00320">
    <property type="entry name" value="WD40"/>
    <property type="match status" value="5"/>
</dbReference>
<sequence>MAPLPRRELLSKERFPLVFGSVKTQNYNDPAAKGPGSHTIRTLAWNPAGQLIATGSADRTLRIWNPERPAVRYSTELRGHSAGIEKVLFNPVRDAELASCSTDGTVRFWDVRSKTCVSRLDVGGEAFTLSWSADGSTMIVGRKDDTLIPISVQSPSSPNIMANGSSNSSSKPGASTFTALSSHPQPVQTNATTFSNHIATDDSPDLYFFATTGEGTVKIMKYPSFDIAHTLNAHTSSCMAVSLAPTGRYLAIGGSDALISLWDTTDWICHRTLSSENGGGIRGVSWSFDGRFICGAWDEPGCGGNGLQIFHAESGESVYSVPTNGINASVPAVAWHPSRYWLAYSTTNDGPGSGGAGGLKIVGAAGGNL</sequence>
<dbReference type="AlphaFoldDB" id="A0A9W9J595"/>
<name>A0A9W9J595_9EURO</name>
<keyword evidence="2" id="KW-0677">Repeat</keyword>
<dbReference type="FunFam" id="2.130.10.10:FF:000870">
    <property type="entry name" value="WD repeat-containing protein"/>
    <property type="match status" value="1"/>
</dbReference>
<dbReference type="InterPro" id="IPR015943">
    <property type="entry name" value="WD40/YVTN_repeat-like_dom_sf"/>
</dbReference>
<dbReference type="Gene3D" id="2.130.10.10">
    <property type="entry name" value="YVTN repeat-like/Quinoprotein amine dehydrogenase"/>
    <property type="match status" value="2"/>
</dbReference>
<dbReference type="InterPro" id="IPR020472">
    <property type="entry name" value="WD40_PAC1"/>
</dbReference>
<dbReference type="GeneID" id="83184141"/>
<dbReference type="Pfam" id="PF00400">
    <property type="entry name" value="WD40"/>
    <property type="match status" value="4"/>
</dbReference>